<sequence length="239" mass="28169">MINVLIVDDEPLARDNLRCLLNDFECINIIAECSNAFDAIKTIHSLSPDVVFLDIQMPKISGIEMLSMISPHQMPHIVFLTAYEEYAIQAFEEQAYDYLLKPIEPNRLNKTIQRLLTETNRKDQIQIKNQHYLKYIPCVGHNRIYLIDPNDVYYVNCRASGVYVINQDNIEYLTELTLKTLEERTRLVYCHRQYLINIQKLKEIRFVQANYTEIILNNDVSVPVSRRYLKRLKEQLELV</sequence>
<gene>
    <name evidence="6" type="ORF">DKK76_02170</name>
    <name evidence="5" type="ORF">FPB0191_00455</name>
</gene>
<keyword evidence="2" id="KW-0597">Phosphoprotein</keyword>
<evidence type="ECO:0000313" key="8">
    <source>
        <dbReference type="Proteomes" id="UP000247838"/>
    </source>
</evidence>
<proteinExistence type="predicted"/>
<dbReference type="InterPro" id="IPR011006">
    <property type="entry name" value="CheY-like_superfamily"/>
</dbReference>
<feature type="modified residue" description="4-aspartylphosphate" evidence="2">
    <location>
        <position position="54"/>
    </location>
</feature>
<dbReference type="HOGENOM" id="CLU_000445_14_1_6"/>
<name>A0A0A7S094_FRIPE</name>
<dbReference type="InterPro" id="IPR001789">
    <property type="entry name" value="Sig_transdc_resp-reg_receiver"/>
</dbReference>
<evidence type="ECO:0000256" key="1">
    <source>
        <dbReference type="ARBA" id="ARBA00023012"/>
    </source>
</evidence>
<evidence type="ECO:0000256" key="2">
    <source>
        <dbReference type="PROSITE-ProRule" id="PRU00169"/>
    </source>
</evidence>
<dbReference type="Gene3D" id="3.40.50.2300">
    <property type="match status" value="1"/>
</dbReference>
<dbReference type="Pfam" id="PF04397">
    <property type="entry name" value="LytTR"/>
    <property type="match status" value="1"/>
</dbReference>
<dbReference type="InterPro" id="IPR007492">
    <property type="entry name" value="LytTR_DNA-bd_dom"/>
</dbReference>
<reference evidence="5 7" key="1">
    <citation type="journal article" date="2014" name="Appl. Environ. Microbiol.">
        <title>Gut symbionts from distinct hosts exhibit genotoxic activity via divergent colibactin biosynthetic pathways.</title>
        <authorList>
            <person name="Engel P."/>
            <person name="Vizcaino M.I."/>
            <person name="Crawford J.M."/>
        </authorList>
    </citation>
    <scope>NUCLEOTIDE SEQUENCE [LARGE SCALE GENOMIC DNA]</scope>
    <source>
        <strain evidence="5 7">PEB0191</strain>
    </source>
</reference>
<feature type="domain" description="HTH LytTR-type" evidence="4">
    <location>
        <begin position="136"/>
        <end position="238"/>
    </location>
</feature>
<dbReference type="PANTHER" id="PTHR37299:SF1">
    <property type="entry name" value="STAGE 0 SPORULATION PROTEIN A HOMOLOG"/>
    <property type="match status" value="1"/>
</dbReference>
<evidence type="ECO:0000313" key="7">
    <source>
        <dbReference type="Proteomes" id="UP000030901"/>
    </source>
</evidence>
<feature type="domain" description="Response regulatory" evidence="3">
    <location>
        <begin position="3"/>
        <end position="116"/>
    </location>
</feature>
<dbReference type="KEGG" id="fpp:FPB0191_00455"/>
<dbReference type="RefSeq" id="WP_039103687.1">
    <property type="nucleotide sequence ID" value="NZ_CALYQC010000004.1"/>
</dbReference>
<dbReference type="Proteomes" id="UP000030901">
    <property type="component" value="Chromosome"/>
</dbReference>
<dbReference type="FunFam" id="3.40.50.2300:FF:000051">
    <property type="entry name" value="Two-component response regulator yehT"/>
    <property type="match status" value="1"/>
</dbReference>
<dbReference type="EMBL" id="QGLM01000005">
    <property type="protein sequence ID" value="PXY96615.1"/>
    <property type="molecule type" value="Genomic_DNA"/>
</dbReference>
<keyword evidence="7" id="KW-1185">Reference proteome</keyword>
<dbReference type="Gene3D" id="2.40.50.1020">
    <property type="entry name" value="LytTr DNA-binding domain"/>
    <property type="match status" value="1"/>
</dbReference>
<dbReference type="AlphaFoldDB" id="A0A0A7S094"/>
<keyword evidence="1" id="KW-0902">Two-component regulatory system</keyword>
<reference evidence="6 8" key="2">
    <citation type="submission" date="2018-05" db="EMBL/GenBank/DDBJ databases">
        <title>Reference genomes for bee gut microbiota database.</title>
        <authorList>
            <person name="Ellegaard K.M."/>
        </authorList>
    </citation>
    <scope>NUCLEOTIDE SEQUENCE [LARGE SCALE GENOMIC DNA]</scope>
    <source>
        <strain evidence="6 8">ESL0167</strain>
    </source>
</reference>
<dbReference type="SUPFAM" id="SSF52172">
    <property type="entry name" value="CheY-like"/>
    <property type="match status" value="1"/>
</dbReference>
<evidence type="ECO:0000313" key="6">
    <source>
        <dbReference type="EMBL" id="PXY96615.1"/>
    </source>
</evidence>
<dbReference type="Proteomes" id="UP000247838">
    <property type="component" value="Unassembled WGS sequence"/>
</dbReference>
<dbReference type="PROSITE" id="PS50110">
    <property type="entry name" value="RESPONSE_REGULATORY"/>
    <property type="match status" value="1"/>
</dbReference>
<evidence type="ECO:0000259" key="4">
    <source>
        <dbReference type="PROSITE" id="PS50930"/>
    </source>
</evidence>
<dbReference type="NCBIfam" id="NF008677">
    <property type="entry name" value="PRK11697.1"/>
    <property type="match status" value="1"/>
</dbReference>
<dbReference type="OrthoDB" id="236568at2"/>
<dbReference type="GO" id="GO:0000156">
    <property type="term" value="F:phosphorelay response regulator activity"/>
    <property type="evidence" value="ECO:0007669"/>
    <property type="project" value="InterPro"/>
</dbReference>
<dbReference type="STRING" id="1267021.FPB0191_00455"/>
<accession>A0A0A7S094</accession>
<dbReference type="PANTHER" id="PTHR37299">
    <property type="entry name" value="TRANSCRIPTIONAL REGULATOR-RELATED"/>
    <property type="match status" value="1"/>
</dbReference>
<dbReference type="PROSITE" id="PS50930">
    <property type="entry name" value="HTH_LYTTR"/>
    <property type="match status" value="1"/>
</dbReference>
<dbReference type="SMART" id="SM00448">
    <property type="entry name" value="REC"/>
    <property type="match status" value="1"/>
</dbReference>
<protein>
    <submittedName>
        <fullName evidence="5">Two component transcriptional regulator, LytTR family</fullName>
    </submittedName>
    <submittedName>
        <fullName evidence="6">Two-component system response regulator YehT</fullName>
    </submittedName>
</protein>
<dbReference type="InterPro" id="IPR046947">
    <property type="entry name" value="LytR-like"/>
</dbReference>
<evidence type="ECO:0000313" key="5">
    <source>
        <dbReference type="EMBL" id="AJA44287.1"/>
    </source>
</evidence>
<evidence type="ECO:0000259" key="3">
    <source>
        <dbReference type="PROSITE" id="PS50110"/>
    </source>
</evidence>
<dbReference type="Pfam" id="PF00072">
    <property type="entry name" value="Response_reg"/>
    <property type="match status" value="1"/>
</dbReference>
<dbReference type="SMART" id="SM00850">
    <property type="entry name" value="LytTR"/>
    <property type="match status" value="1"/>
</dbReference>
<dbReference type="EMBL" id="CP009056">
    <property type="protein sequence ID" value="AJA44287.1"/>
    <property type="molecule type" value="Genomic_DNA"/>
</dbReference>
<dbReference type="GO" id="GO:0003677">
    <property type="term" value="F:DNA binding"/>
    <property type="evidence" value="ECO:0007669"/>
    <property type="project" value="InterPro"/>
</dbReference>
<organism evidence="5 7">
    <name type="scientific">Frischella perrara</name>
    <dbReference type="NCBI Taxonomy" id="1267021"/>
    <lineage>
        <taxon>Bacteria</taxon>
        <taxon>Pseudomonadati</taxon>
        <taxon>Pseudomonadota</taxon>
        <taxon>Gammaproteobacteria</taxon>
        <taxon>Orbales</taxon>
        <taxon>Orbaceae</taxon>
        <taxon>Frischella</taxon>
    </lineage>
</organism>